<dbReference type="PANTHER" id="PTHR30024:SF47">
    <property type="entry name" value="TAURINE-BINDING PERIPLASMIC PROTEIN"/>
    <property type="match status" value="1"/>
</dbReference>
<comment type="similarity">
    <text evidence="2">Belongs to the bacterial solute-binding protein SsuA/TauA family.</text>
</comment>
<evidence type="ECO:0000256" key="3">
    <source>
        <dbReference type="ARBA" id="ARBA00022729"/>
    </source>
</evidence>
<dbReference type="Proteomes" id="UP001610100">
    <property type="component" value="Unassembled WGS sequence"/>
</dbReference>
<dbReference type="EMBL" id="JBAWKB010000004">
    <property type="protein sequence ID" value="MFH6772644.1"/>
    <property type="molecule type" value="Genomic_DNA"/>
</dbReference>
<feature type="domain" description="Ca3427-like PBP 2" evidence="4">
    <location>
        <begin position="92"/>
        <end position="180"/>
    </location>
</feature>
<name>A0ABW7N0L3_9FLAO</name>
<comment type="subcellular location">
    <subcellularLocation>
        <location evidence="1">Periplasm</location>
    </subcellularLocation>
</comment>
<dbReference type="PANTHER" id="PTHR30024">
    <property type="entry name" value="ALIPHATIC SULFONATES-BINDING PROTEIN-RELATED"/>
    <property type="match status" value="1"/>
</dbReference>
<evidence type="ECO:0000259" key="4">
    <source>
        <dbReference type="Pfam" id="PF22384"/>
    </source>
</evidence>
<sequence>MTQITIGGVPEHFNLPWHLAQSNKAFEKQNIDLKWIDYPGGTGDMCEALRTGDIDVAIILTEGIIKDIVNGNPSKIIQTYVQSPLVWGIHVAHDSSYRTVDDLKGTTAAISRMGSGSHLMAYINAEQNDWDIETDLKFNTIQNIEGALHGFENGTVDYFLWEKFMTKPFVDSGQLRRIGNCLSPWPCFVIAANQNMIEREPEALKDLLRIINEHSQDFKSIDHIEKVISESYNLEIEDVEDWLKITEWSQSLLDEPTIQKAQKHLYKLKIIPEIFEYEALTASL</sequence>
<organism evidence="5 6">
    <name type="scientific">Gaetbulibacter aestuarii</name>
    <dbReference type="NCBI Taxonomy" id="1502358"/>
    <lineage>
        <taxon>Bacteria</taxon>
        <taxon>Pseudomonadati</taxon>
        <taxon>Bacteroidota</taxon>
        <taxon>Flavobacteriia</taxon>
        <taxon>Flavobacteriales</taxon>
        <taxon>Flavobacteriaceae</taxon>
        <taxon>Gaetbulibacter</taxon>
    </lineage>
</organism>
<dbReference type="CDD" id="cd13637">
    <property type="entry name" value="PBP2_Ca3427_like"/>
    <property type="match status" value="1"/>
</dbReference>
<evidence type="ECO:0000256" key="1">
    <source>
        <dbReference type="ARBA" id="ARBA00004418"/>
    </source>
</evidence>
<dbReference type="RefSeq" id="WP_344741941.1">
    <property type="nucleotide sequence ID" value="NZ_BAABAY010000006.1"/>
</dbReference>
<gene>
    <name evidence="5" type="ORF">V8G58_11935</name>
</gene>
<reference evidence="5 6" key="1">
    <citation type="submission" date="2024-02" db="EMBL/GenBank/DDBJ databases">
        <title>A Gaetbulibacter species isolated from tidal flats and genomic insights of their niches.</title>
        <authorList>
            <person name="Ye Y."/>
        </authorList>
    </citation>
    <scope>NUCLEOTIDE SEQUENCE [LARGE SCALE GENOMIC DNA]</scope>
    <source>
        <strain evidence="5 6">KYW382</strain>
    </source>
</reference>
<evidence type="ECO:0000256" key="2">
    <source>
        <dbReference type="ARBA" id="ARBA00010742"/>
    </source>
</evidence>
<dbReference type="Gene3D" id="3.40.190.10">
    <property type="entry name" value="Periplasmic binding protein-like II"/>
    <property type="match status" value="2"/>
</dbReference>
<protein>
    <submittedName>
        <fullName evidence="5">Substrate-binding domain-containing protein</fullName>
    </submittedName>
</protein>
<proteinExistence type="inferred from homology"/>
<evidence type="ECO:0000313" key="5">
    <source>
        <dbReference type="EMBL" id="MFH6772644.1"/>
    </source>
</evidence>
<keyword evidence="6" id="KW-1185">Reference proteome</keyword>
<dbReference type="InterPro" id="IPR054364">
    <property type="entry name" value="Ca3427-like_PBP2"/>
</dbReference>
<dbReference type="Pfam" id="PF22384">
    <property type="entry name" value="PBP2_Ca3427_like"/>
    <property type="match status" value="1"/>
</dbReference>
<comment type="caution">
    <text evidence="5">The sequence shown here is derived from an EMBL/GenBank/DDBJ whole genome shotgun (WGS) entry which is preliminary data.</text>
</comment>
<dbReference type="SUPFAM" id="SSF53850">
    <property type="entry name" value="Periplasmic binding protein-like II"/>
    <property type="match status" value="1"/>
</dbReference>
<accession>A0ABW7N0L3</accession>
<keyword evidence="3" id="KW-0732">Signal</keyword>
<evidence type="ECO:0000313" key="6">
    <source>
        <dbReference type="Proteomes" id="UP001610100"/>
    </source>
</evidence>